<dbReference type="EMBL" id="AYGX02000148">
    <property type="protein sequence ID" value="KRO25400.1"/>
    <property type="molecule type" value="Genomic_DNA"/>
</dbReference>
<dbReference type="AlphaFoldDB" id="A0A0R2NHZ6"/>
<name>A0A0R2NHZ6_9LACO</name>
<keyword evidence="3" id="KW-1185">Reference proteome</keyword>
<evidence type="ECO:0000256" key="1">
    <source>
        <dbReference type="SAM" id="Phobius"/>
    </source>
</evidence>
<keyword evidence="1" id="KW-1133">Transmembrane helix</keyword>
<feature type="transmembrane region" description="Helical" evidence="1">
    <location>
        <begin position="88"/>
        <end position="108"/>
    </location>
</feature>
<feature type="transmembrane region" description="Helical" evidence="1">
    <location>
        <begin position="233"/>
        <end position="251"/>
    </location>
</feature>
<keyword evidence="1" id="KW-0472">Membrane</keyword>
<accession>A0A0R2NHZ6</accession>
<feature type="transmembrane region" description="Helical" evidence="1">
    <location>
        <begin position="41"/>
        <end position="67"/>
    </location>
</feature>
<feature type="transmembrane region" description="Helical" evidence="1">
    <location>
        <begin position="454"/>
        <end position="473"/>
    </location>
</feature>
<dbReference type="Proteomes" id="UP000050920">
    <property type="component" value="Unassembled WGS sequence"/>
</dbReference>
<keyword evidence="1" id="KW-0812">Transmembrane</keyword>
<dbReference type="InterPro" id="IPR021200">
    <property type="entry name" value="CHIM_prot"/>
</dbReference>
<feature type="transmembrane region" description="Helical" evidence="1">
    <location>
        <begin position="282"/>
        <end position="302"/>
    </location>
</feature>
<feature type="transmembrane region" description="Helical" evidence="1">
    <location>
        <begin position="479"/>
        <end position="502"/>
    </location>
</feature>
<proteinExistence type="predicted"/>
<sequence>MRQRVFNGGNRAIRWLFYALFLLTVYFALTSPNIILGDNGILGTSTTMVTTTFIFVAVILIIGLWAYRRWYQFYRMIFIQHQWVTAPLCLGLAVVWQGVLVACMHPAIGFDVNAIHQALTQPKSTELVGYFSSNPNNLPILLVQHWLVTIFHTSSWLFMDMVTTILVDLSVGFNLATVALWDRHRVPTAMYIHAVWLALFPMIIVPYTDAWVLPFVSLYLLCYVALTQTTWAWWAKLPVAIIFGGAAVGAYFMKPSAIVALIAIVLVEGVFMFKRPLNWRRWASNACLFVVAALTFGGGYVAGNTALNHQTFIQINTNRAIPAIHFMSMGVSGDGGYNAKDALKMAELPTKKARADYSKRKLQERLRKMGVFGYLAFLYQKQSNNTADGTFAWVKEGHFIRGNTQPAKTGFAGKLRSFFYLYGTNLCDFRYLAQVWWIIWLLLIALGGRQMSKLAQVLRLTIFGGMMFLLLFEGGRSRYLIQFLPAFLLLATLCANDAIALFKHLFGWVNRPVD</sequence>
<evidence type="ECO:0000313" key="3">
    <source>
        <dbReference type="Proteomes" id="UP000050920"/>
    </source>
</evidence>
<comment type="caution">
    <text evidence="2">The sequence shown here is derived from an EMBL/GenBank/DDBJ whole genome shotgun (WGS) entry which is preliminary data.</text>
</comment>
<organism evidence="2 3">
    <name type="scientific">Lactiplantibacillus fabifermentans DSM 21115</name>
    <dbReference type="NCBI Taxonomy" id="1413187"/>
    <lineage>
        <taxon>Bacteria</taxon>
        <taxon>Bacillati</taxon>
        <taxon>Bacillota</taxon>
        <taxon>Bacilli</taxon>
        <taxon>Lactobacillales</taxon>
        <taxon>Lactobacillaceae</taxon>
        <taxon>Lactiplantibacillus</taxon>
    </lineage>
</organism>
<feature type="transmembrane region" description="Helical" evidence="1">
    <location>
        <begin position="12"/>
        <end position="29"/>
    </location>
</feature>
<feature type="transmembrane region" description="Helical" evidence="1">
    <location>
        <begin position="156"/>
        <end position="181"/>
    </location>
</feature>
<feature type="transmembrane region" description="Helical" evidence="1">
    <location>
        <begin position="257"/>
        <end position="273"/>
    </location>
</feature>
<dbReference type="NCBIfam" id="TIGR03766">
    <property type="entry name" value="TIGR03766 family XrtG-associated glycosyltransferase"/>
    <property type="match status" value="1"/>
</dbReference>
<reference evidence="2 3" key="1">
    <citation type="journal article" date="2015" name="Genome Announc.">
        <title>Expanding the biotechnology potential of lactobacilli through comparative genomics of 213 strains and associated genera.</title>
        <authorList>
            <person name="Sun Z."/>
            <person name="Harris H.M."/>
            <person name="McCann A."/>
            <person name="Guo C."/>
            <person name="Argimon S."/>
            <person name="Zhang W."/>
            <person name="Yang X."/>
            <person name="Jeffery I.B."/>
            <person name="Cooney J.C."/>
            <person name="Kagawa T.F."/>
            <person name="Liu W."/>
            <person name="Song Y."/>
            <person name="Salvetti E."/>
            <person name="Wrobel A."/>
            <person name="Rasinkangas P."/>
            <person name="Parkhill J."/>
            <person name="Rea M.C."/>
            <person name="O'Sullivan O."/>
            <person name="Ritari J."/>
            <person name="Douillard F.P."/>
            <person name="Paul Ross R."/>
            <person name="Yang R."/>
            <person name="Briner A.E."/>
            <person name="Felis G.E."/>
            <person name="de Vos W.M."/>
            <person name="Barrangou R."/>
            <person name="Klaenhammer T.R."/>
            <person name="Caufield P.W."/>
            <person name="Cui Y."/>
            <person name="Zhang H."/>
            <person name="O'Toole P.W."/>
        </authorList>
    </citation>
    <scope>NUCLEOTIDE SEQUENCE [LARGE SCALE GENOMIC DNA]</scope>
    <source>
        <strain evidence="2 3">DSM 21115</strain>
    </source>
</reference>
<feature type="transmembrane region" description="Helical" evidence="1">
    <location>
        <begin position="429"/>
        <end position="447"/>
    </location>
</feature>
<gene>
    <name evidence="2" type="ORF">DY78_GL001247</name>
</gene>
<evidence type="ECO:0000313" key="2">
    <source>
        <dbReference type="EMBL" id="KRO25400.1"/>
    </source>
</evidence>
<dbReference type="RefSeq" id="WP_024624574.1">
    <property type="nucleotide sequence ID" value="NZ_AYGX02000148.1"/>
</dbReference>
<protein>
    <submittedName>
        <fullName evidence="2">Integral membrane protein</fullName>
    </submittedName>
</protein>